<protein>
    <recommendedName>
        <fullName evidence="4">Transmembrane protein</fullName>
    </recommendedName>
</protein>
<dbReference type="AlphaFoldDB" id="A0A2J5HHG3"/>
<keyword evidence="1" id="KW-1133">Transmembrane helix</keyword>
<keyword evidence="1" id="KW-0812">Transmembrane</keyword>
<proteinExistence type="predicted"/>
<keyword evidence="1" id="KW-0472">Membrane</keyword>
<name>A0A2J5HHG3_9EURO</name>
<evidence type="ECO:0000313" key="3">
    <source>
        <dbReference type="Proteomes" id="UP000235023"/>
    </source>
</evidence>
<organism evidence="2 3">
    <name type="scientific">Aspergillus taichungensis</name>
    <dbReference type="NCBI Taxonomy" id="482145"/>
    <lineage>
        <taxon>Eukaryota</taxon>
        <taxon>Fungi</taxon>
        <taxon>Dikarya</taxon>
        <taxon>Ascomycota</taxon>
        <taxon>Pezizomycotina</taxon>
        <taxon>Eurotiomycetes</taxon>
        <taxon>Eurotiomycetidae</taxon>
        <taxon>Eurotiales</taxon>
        <taxon>Aspergillaceae</taxon>
        <taxon>Aspergillus</taxon>
        <taxon>Aspergillus subgen. Circumdati</taxon>
    </lineage>
</organism>
<evidence type="ECO:0000313" key="2">
    <source>
        <dbReference type="EMBL" id="PLN76330.1"/>
    </source>
</evidence>
<evidence type="ECO:0008006" key="4">
    <source>
        <dbReference type="Google" id="ProtNLM"/>
    </source>
</evidence>
<sequence length="82" mass="9592">MSSEPVSVCWPIVGAWRACCWVSDLVIVGWIRTSFSFFSLLFEEYLGCCFFVVFCRVWGRVVSIGFLFVTLIMLVLWYNCWL</sequence>
<feature type="transmembrane region" description="Helical" evidence="1">
    <location>
        <begin position="61"/>
        <end position="78"/>
    </location>
</feature>
<evidence type="ECO:0000256" key="1">
    <source>
        <dbReference type="SAM" id="Phobius"/>
    </source>
</evidence>
<dbReference type="Proteomes" id="UP000235023">
    <property type="component" value="Unassembled WGS sequence"/>
</dbReference>
<reference evidence="3" key="1">
    <citation type="submission" date="2017-12" db="EMBL/GenBank/DDBJ databases">
        <authorList>
            <consortium name="DOE Joint Genome Institute"/>
            <person name="Mondo S.J."/>
            <person name="Kjaerbolling I."/>
            <person name="Vesth T.C."/>
            <person name="Frisvad J.C."/>
            <person name="Nybo J.L."/>
            <person name="Theobald S."/>
            <person name="Kuo A."/>
            <person name="Bowyer P."/>
            <person name="Matsuda Y."/>
            <person name="Lyhne E.K."/>
            <person name="Kogle M.E."/>
            <person name="Clum A."/>
            <person name="Lipzen A."/>
            <person name="Salamov A."/>
            <person name="Ngan C.Y."/>
            <person name="Daum C."/>
            <person name="Chiniquy J."/>
            <person name="Barry K."/>
            <person name="LaButti K."/>
            <person name="Haridas S."/>
            <person name="Simmons B.A."/>
            <person name="Magnuson J.K."/>
            <person name="Mortensen U.H."/>
            <person name="Larsen T.O."/>
            <person name="Grigoriev I.V."/>
            <person name="Baker S.E."/>
            <person name="Andersen M.R."/>
            <person name="Nordberg H.P."/>
            <person name="Cantor M.N."/>
            <person name="Hua S.X."/>
        </authorList>
    </citation>
    <scope>NUCLEOTIDE SEQUENCE [LARGE SCALE GENOMIC DNA]</scope>
    <source>
        <strain evidence="3">IBT 19404</strain>
    </source>
</reference>
<accession>A0A2J5HHG3</accession>
<keyword evidence="3" id="KW-1185">Reference proteome</keyword>
<dbReference type="EMBL" id="KZ559621">
    <property type="protein sequence ID" value="PLN76330.1"/>
    <property type="molecule type" value="Genomic_DNA"/>
</dbReference>
<gene>
    <name evidence="2" type="ORF">BDW42DRAFT_179021</name>
</gene>